<gene>
    <name evidence="1" type="ORF">BHAOGJBA_2929</name>
</gene>
<dbReference type="EMBL" id="BPQO01000011">
    <property type="protein sequence ID" value="GJD89402.1"/>
    <property type="molecule type" value="Genomic_DNA"/>
</dbReference>
<comment type="caution">
    <text evidence="1">The sequence shown here is derived from an EMBL/GenBank/DDBJ whole genome shotgun (WGS) entry which is preliminary data.</text>
</comment>
<organism evidence="1 2">
    <name type="scientific">Methylobacterium hispanicum</name>
    <dbReference type="NCBI Taxonomy" id="270350"/>
    <lineage>
        <taxon>Bacteria</taxon>
        <taxon>Pseudomonadati</taxon>
        <taxon>Pseudomonadota</taxon>
        <taxon>Alphaproteobacteria</taxon>
        <taxon>Hyphomicrobiales</taxon>
        <taxon>Methylobacteriaceae</taxon>
        <taxon>Methylobacterium</taxon>
    </lineage>
</organism>
<evidence type="ECO:0000313" key="2">
    <source>
        <dbReference type="Proteomes" id="UP001055247"/>
    </source>
</evidence>
<reference evidence="1" key="1">
    <citation type="journal article" date="2016" name="Front. Microbiol.">
        <title>Genome Sequence of the Piezophilic, Mesophilic Sulfate-Reducing Bacterium Desulfovibrio indicus J2T.</title>
        <authorList>
            <person name="Cao J."/>
            <person name="Maignien L."/>
            <person name="Shao Z."/>
            <person name="Alain K."/>
            <person name="Jebbar M."/>
        </authorList>
    </citation>
    <scope>NUCLEOTIDE SEQUENCE</scope>
    <source>
        <strain evidence="1">DSM 16372</strain>
    </source>
</reference>
<dbReference type="RefSeq" id="WP_238230225.1">
    <property type="nucleotide sequence ID" value="NZ_BPQO01000011.1"/>
</dbReference>
<proteinExistence type="predicted"/>
<dbReference type="AlphaFoldDB" id="A0AAV4ZMM8"/>
<evidence type="ECO:0000313" key="1">
    <source>
        <dbReference type="EMBL" id="GJD89402.1"/>
    </source>
</evidence>
<accession>A0AAV4ZMM8</accession>
<sequence length="225" mass="24430">MSDCTLPTDASRLGLRHRDVASIHVDWDKIRSDNDYEDIVVHPKPTADVLREHGYEGDEDLTTEEGLEAAIEEFEGTRGHDEWRDANQPMMNYVWPCEMAYGTSKETAAQRMAEHGGATCLVSYSIGGEEFVGIALTGGGMNLAHDLAAAYVCCGHAPPLALLDDALSQINEMSAPVRPLVVEAAARVVESLRWSATSLEERVERARTVIAPPDVAETSAPGPRA</sequence>
<reference evidence="1" key="2">
    <citation type="submission" date="2021-08" db="EMBL/GenBank/DDBJ databases">
        <authorList>
            <person name="Tani A."/>
            <person name="Ola A."/>
            <person name="Ogura Y."/>
            <person name="Katsura K."/>
            <person name="Hayashi T."/>
        </authorList>
    </citation>
    <scope>NUCLEOTIDE SEQUENCE</scope>
    <source>
        <strain evidence="1">DSM 16372</strain>
    </source>
</reference>
<name>A0AAV4ZMM8_9HYPH</name>
<dbReference type="Proteomes" id="UP001055247">
    <property type="component" value="Unassembled WGS sequence"/>
</dbReference>
<keyword evidence="2" id="KW-1185">Reference proteome</keyword>
<protein>
    <submittedName>
        <fullName evidence="1">Uncharacterized protein</fullName>
    </submittedName>
</protein>